<reference evidence="2" key="2">
    <citation type="journal article" date="2015" name="Data Brief">
        <title>Shoot transcriptome of the giant reed, Arundo donax.</title>
        <authorList>
            <person name="Barrero R.A."/>
            <person name="Guerrero F.D."/>
            <person name="Moolhuijzen P."/>
            <person name="Goolsby J.A."/>
            <person name="Tidwell J."/>
            <person name="Bellgard S.E."/>
            <person name="Bellgard M.I."/>
        </authorList>
    </citation>
    <scope>NUCLEOTIDE SEQUENCE</scope>
    <source>
        <tissue evidence="2">Shoot tissue taken approximately 20 cm above the soil surface</tissue>
    </source>
</reference>
<name>A0A0A9HT05_ARUDO</name>
<reference evidence="2" key="1">
    <citation type="submission" date="2014-09" db="EMBL/GenBank/DDBJ databases">
        <authorList>
            <person name="Magalhaes I.L.F."/>
            <person name="Oliveira U."/>
            <person name="Santos F.R."/>
            <person name="Vidigal T.H.D.A."/>
            <person name="Brescovit A.D."/>
            <person name="Santos A.J."/>
        </authorList>
    </citation>
    <scope>NUCLEOTIDE SEQUENCE</scope>
    <source>
        <tissue evidence="2">Shoot tissue taken approximately 20 cm above the soil surface</tissue>
    </source>
</reference>
<sequence length="70" mass="7954">MNGLVLRYGNGLRGPCMPLLLLLVLVVQLLESHDILRFTCLLIITGTSYLGKEQKHQMLFNGPTWIWSVQ</sequence>
<protein>
    <submittedName>
        <fullName evidence="2">Uncharacterized protein</fullName>
    </submittedName>
</protein>
<organism evidence="2">
    <name type="scientific">Arundo donax</name>
    <name type="common">Giant reed</name>
    <name type="synonym">Donax arundinaceus</name>
    <dbReference type="NCBI Taxonomy" id="35708"/>
    <lineage>
        <taxon>Eukaryota</taxon>
        <taxon>Viridiplantae</taxon>
        <taxon>Streptophyta</taxon>
        <taxon>Embryophyta</taxon>
        <taxon>Tracheophyta</taxon>
        <taxon>Spermatophyta</taxon>
        <taxon>Magnoliopsida</taxon>
        <taxon>Liliopsida</taxon>
        <taxon>Poales</taxon>
        <taxon>Poaceae</taxon>
        <taxon>PACMAD clade</taxon>
        <taxon>Arundinoideae</taxon>
        <taxon>Arundineae</taxon>
        <taxon>Arundo</taxon>
    </lineage>
</organism>
<feature type="signal peptide" evidence="1">
    <location>
        <begin position="1"/>
        <end position="32"/>
    </location>
</feature>
<feature type="chain" id="PRO_5002045424" evidence="1">
    <location>
        <begin position="33"/>
        <end position="70"/>
    </location>
</feature>
<dbReference type="EMBL" id="GBRH01158937">
    <property type="protein sequence ID" value="JAE38959.1"/>
    <property type="molecule type" value="Transcribed_RNA"/>
</dbReference>
<accession>A0A0A9HT05</accession>
<evidence type="ECO:0000256" key="1">
    <source>
        <dbReference type="SAM" id="SignalP"/>
    </source>
</evidence>
<dbReference type="AlphaFoldDB" id="A0A0A9HT05"/>
<evidence type="ECO:0000313" key="2">
    <source>
        <dbReference type="EMBL" id="JAE38959.1"/>
    </source>
</evidence>
<keyword evidence="1" id="KW-0732">Signal</keyword>
<proteinExistence type="predicted"/>